<sequence>MRLNIDLDREGRQTGSISLASSTNDSAYQQIQIPIVAFRNGDGPRILLMAGNHGDEFEGQIILTKLARELELHHVRGRLILLPAINLPAALAGTRTSPLDNGNLNRSFPGNPRGTPTERIADLIEKKLIPNSDFLIDLHSGGSSLHYLPAPSVTDTEDETVRTRLLGILRAFGSPLGYVFSEPPTTDVGTIGSCRRAGIERLGTELGGGGGVSPEAVALGEAGVLRVLTHLGALDPAAIANLPPPSPMKILRRPGPHTSYYVYAESAGVFEPFIELGARVSPGQPVGQILTPEIPWREPFTVHSSVAGTLICRRAQGLARRGDGLMVFAEDHVEPTTN</sequence>
<keyword evidence="7" id="KW-1185">Reference proteome</keyword>
<dbReference type="PANTHER" id="PTHR37326:SF1">
    <property type="entry name" value="BLL3975 PROTEIN"/>
    <property type="match status" value="1"/>
</dbReference>
<evidence type="ECO:0000256" key="2">
    <source>
        <dbReference type="ARBA" id="ARBA00022723"/>
    </source>
</evidence>
<proteinExistence type="predicted"/>
<organism evidence="6 7">
    <name type="scientific">Bradyrhizobium iriomotense</name>
    <dbReference type="NCBI Taxonomy" id="441950"/>
    <lineage>
        <taxon>Bacteria</taxon>
        <taxon>Pseudomonadati</taxon>
        <taxon>Pseudomonadota</taxon>
        <taxon>Alphaproteobacteria</taxon>
        <taxon>Hyphomicrobiales</taxon>
        <taxon>Nitrobacteraceae</taxon>
        <taxon>Bradyrhizobium</taxon>
    </lineage>
</organism>
<dbReference type="PIRSF" id="PIRSF039012">
    <property type="entry name" value="ASP"/>
    <property type="match status" value="1"/>
</dbReference>
<evidence type="ECO:0000259" key="5">
    <source>
        <dbReference type="Pfam" id="PF24827"/>
    </source>
</evidence>
<evidence type="ECO:0000256" key="1">
    <source>
        <dbReference type="ARBA" id="ARBA00001947"/>
    </source>
</evidence>
<dbReference type="EMBL" id="BSOW01000040">
    <property type="protein sequence ID" value="GLR91000.1"/>
    <property type="molecule type" value="Genomic_DNA"/>
</dbReference>
<gene>
    <name evidence="6" type="ORF">GCM10007857_77160</name>
</gene>
<reference evidence="7" key="1">
    <citation type="journal article" date="2019" name="Int. J. Syst. Evol. Microbiol.">
        <title>The Global Catalogue of Microorganisms (GCM) 10K type strain sequencing project: providing services to taxonomists for standard genome sequencing and annotation.</title>
        <authorList>
            <consortium name="The Broad Institute Genomics Platform"/>
            <consortium name="The Broad Institute Genome Sequencing Center for Infectious Disease"/>
            <person name="Wu L."/>
            <person name="Ma J."/>
        </authorList>
    </citation>
    <scope>NUCLEOTIDE SEQUENCE [LARGE SCALE GENOMIC DNA]</scope>
    <source>
        <strain evidence="7">NBRC 102520</strain>
    </source>
</reference>
<evidence type="ECO:0000256" key="4">
    <source>
        <dbReference type="ARBA" id="ARBA00022833"/>
    </source>
</evidence>
<evidence type="ECO:0000313" key="6">
    <source>
        <dbReference type="EMBL" id="GLR91000.1"/>
    </source>
</evidence>
<name>A0ABQ6BDL1_9BRAD</name>
<dbReference type="RefSeq" id="WP_284274095.1">
    <property type="nucleotide sequence ID" value="NZ_BSOW01000040.1"/>
</dbReference>
<protein>
    <recommendedName>
        <fullName evidence="5">Succinylglutamate desuccinylase/Aspartoacylase catalytic domain-containing protein</fullName>
    </recommendedName>
</protein>
<evidence type="ECO:0000256" key="3">
    <source>
        <dbReference type="ARBA" id="ARBA00022801"/>
    </source>
</evidence>
<keyword evidence="4" id="KW-0862">Zinc</keyword>
<dbReference type="SUPFAM" id="SSF53187">
    <property type="entry name" value="Zn-dependent exopeptidases"/>
    <property type="match status" value="1"/>
</dbReference>
<feature type="domain" description="Succinylglutamate desuccinylase/Aspartoacylase catalytic" evidence="5">
    <location>
        <begin position="42"/>
        <end position="231"/>
    </location>
</feature>
<dbReference type="InterPro" id="IPR055438">
    <property type="entry name" value="AstE_AspA_cat"/>
</dbReference>
<dbReference type="PANTHER" id="PTHR37326">
    <property type="entry name" value="BLL3975 PROTEIN"/>
    <property type="match status" value="1"/>
</dbReference>
<dbReference type="Gene3D" id="3.40.630.10">
    <property type="entry name" value="Zn peptidases"/>
    <property type="match status" value="1"/>
</dbReference>
<keyword evidence="3" id="KW-0378">Hydrolase</keyword>
<comment type="caution">
    <text evidence="6">The sequence shown here is derived from an EMBL/GenBank/DDBJ whole genome shotgun (WGS) entry which is preliminary data.</text>
</comment>
<dbReference type="CDD" id="cd06252">
    <property type="entry name" value="M14_ASTE_ASPA-like"/>
    <property type="match status" value="1"/>
</dbReference>
<dbReference type="Pfam" id="PF24827">
    <property type="entry name" value="AstE_AspA_cat"/>
    <property type="match status" value="1"/>
</dbReference>
<dbReference type="InterPro" id="IPR053138">
    <property type="entry name" value="N-alpha-Ac-DABA_deacetylase"/>
</dbReference>
<comment type="cofactor">
    <cofactor evidence="1">
        <name>Zn(2+)</name>
        <dbReference type="ChEBI" id="CHEBI:29105"/>
    </cofactor>
</comment>
<dbReference type="InterPro" id="IPR043795">
    <property type="entry name" value="N-alpha-Ac-DABA-like"/>
</dbReference>
<dbReference type="Proteomes" id="UP001156905">
    <property type="component" value="Unassembled WGS sequence"/>
</dbReference>
<evidence type="ECO:0000313" key="7">
    <source>
        <dbReference type="Proteomes" id="UP001156905"/>
    </source>
</evidence>
<keyword evidence="2" id="KW-0479">Metal-binding</keyword>
<accession>A0ABQ6BDL1</accession>